<sequence>MSAVRGVAGASRALQHDELTSDTTPATAEPGISYAIGRLQTLVFAAITERVAPYGLTTLQFTSLSVLNRHGTPLSNSQLARRSFMTPQSMHEVIKRLEGEGLIKRNPHPDHARKLLATLTAKGRRVLAECEAAVAEWEETLLEGFSEEERAAFLRMIKCAVNNVHGGFEDPGPAAEDRR</sequence>
<protein>
    <submittedName>
        <fullName evidence="2">MarR family transcriptional regulator</fullName>
    </submittedName>
</protein>
<dbReference type="SMART" id="SM00347">
    <property type="entry name" value="HTH_MARR"/>
    <property type="match status" value="1"/>
</dbReference>
<feature type="domain" description="HTH marR-type" evidence="1">
    <location>
        <begin position="29"/>
        <end position="162"/>
    </location>
</feature>
<dbReference type="RefSeq" id="WP_351955283.1">
    <property type="nucleotide sequence ID" value="NZ_JBEOZM010000002.1"/>
</dbReference>
<reference evidence="2 3" key="1">
    <citation type="submission" date="2024-06" db="EMBL/GenBank/DDBJ databases">
        <title>The Natural Products Discovery Center: Release of the First 8490 Sequenced Strains for Exploring Actinobacteria Biosynthetic Diversity.</title>
        <authorList>
            <person name="Kalkreuter E."/>
            <person name="Kautsar S.A."/>
            <person name="Yang D."/>
            <person name="Bader C.D."/>
            <person name="Teijaro C.N."/>
            <person name="Fluegel L."/>
            <person name="Davis C.M."/>
            <person name="Simpson J.R."/>
            <person name="Lauterbach L."/>
            <person name="Steele A.D."/>
            <person name="Gui C."/>
            <person name="Meng S."/>
            <person name="Li G."/>
            <person name="Viehrig K."/>
            <person name="Ye F."/>
            <person name="Su P."/>
            <person name="Kiefer A.F."/>
            <person name="Nichols A."/>
            <person name="Cepeda A.J."/>
            <person name="Yan W."/>
            <person name="Fan B."/>
            <person name="Jiang Y."/>
            <person name="Adhikari A."/>
            <person name="Zheng C.-J."/>
            <person name="Schuster L."/>
            <person name="Cowan T.M."/>
            <person name="Smanski M.J."/>
            <person name="Chevrette M.G."/>
            <person name="De Carvalho L.P.S."/>
            <person name="Shen B."/>
        </authorList>
    </citation>
    <scope>NUCLEOTIDE SEQUENCE [LARGE SCALE GENOMIC DNA]</scope>
    <source>
        <strain evidence="2 3">NPDC001694</strain>
    </source>
</reference>
<accession>A0ABV1T987</accession>
<dbReference type="SUPFAM" id="SSF46785">
    <property type="entry name" value="Winged helix' DNA-binding domain"/>
    <property type="match status" value="1"/>
</dbReference>
<proteinExistence type="predicted"/>
<dbReference type="PANTHER" id="PTHR33164:SF43">
    <property type="entry name" value="HTH-TYPE TRANSCRIPTIONAL REPRESSOR YETL"/>
    <property type="match status" value="1"/>
</dbReference>
<dbReference type="EMBL" id="JBEOZM010000002">
    <property type="protein sequence ID" value="MER6266601.1"/>
    <property type="molecule type" value="Genomic_DNA"/>
</dbReference>
<dbReference type="PANTHER" id="PTHR33164">
    <property type="entry name" value="TRANSCRIPTIONAL REGULATOR, MARR FAMILY"/>
    <property type="match status" value="1"/>
</dbReference>
<evidence type="ECO:0000259" key="1">
    <source>
        <dbReference type="PROSITE" id="PS50995"/>
    </source>
</evidence>
<evidence type="ECO:0000313" key="2">
    <source>
        <dbReference type="EMBL" id="MER6266601.1"/>
    </source>
</evidence>
<name>A0ABV1T987_9ACTN</name>
<gene>
    <name evidence="2" type="ORF">ABT211_04750</name>
</gene>
<dbReference type="InterPro" id="IPR000835">
    <property type="entry name" value="HTH_MarR-typ"/>
</dbReference>
<comment type="caution">
    <text evidence="2">The sequence shown here is derived from an EMBL/GenBank/DDBJ whole genome shotgun (WGS) entry which is preliminary data.</text>
</comment>
<dbReference type="Pfam" id="PF12802">
    <property type="entry name" value="MarR_2"/>
    <property type="match status" value="1"/>
</dbReference>
<evidence type="ECO:0000313" key="3">
    <source>
        <dbReference type="Proteomes" id="UP001490365"/>
    </source>
</evidence>
<dbReference type="InterPro" id="IPR039422">
    <property type="entry name" value="MarR/SlyA-like"/>
</dbReference>
<dbReference type="Gene3D" id="1.10.10.10">
    <property type="entry name" value="Winged helix-like DNA-binding domain superfamily/Winged helix DNA-binding domain"/>
    <property type="match status" value="1"/>
</dbReference>
<dbReference type="Proteomes" id="UP001490365">
    <property type="component" value="Unassembled WGS sequence"/>
</dbReference>
<dbReference type="InterPro" id="IPR036388">
    <property type="entry name" value="WH-like_DNA-bd_sf"/>
</dbReference>
<organism evidence="2 3">
    <name type="scientific">Streptomyces sp. 900105755</name>
    <dbReference type="NCBI Taxonomy" id="3154389"/>
    <lineage>
        <taxon>Bacteria</taxon>
        <taxon>Bacillati</taxon>
        <taxon>Actinomycetota</taxon>
        <taxon>Actinomycetes</taxon>
        <taxon>Kitasatosporales</taxon>
        <taxon>Streptomycetaceae</taxon>
        <taxon>Streptomyces</taxon>
    </lineage>
</organism>
<dbReference type="PROSITE" id="PS50995">
    <property type="entry name" value="HTH_MARR_2"/>
    <property type="match status" value="1"/>
</dbReference>
<keyword evidence="3" id="KW-1185">Reference proteome</keyword>
<dbReference type="InterPro" id="IPR036390">
    <property type="entry name" value="WH_DNA-bd_sf"/>
</dbReference>